<evidence type="ECO:0000313" key="6">
    <source>
        <dbReference type="Proteomes" id="UP000492821"/>
    </source>
</evidence>
<feature type="domain" description="UmuC" evidence="5">
    <location>
        <begin position="217"/>
        <end position="403"/>
    </location>
</feature>
<dbReference type="SUPFAM" id="SSF56672">
    <property type="entry name" value="DNA/RNA polymerases"/>
    <property type="match status" value="1"/>
</dbReference>
<comment type="similarity">
    <text evidence="1">Belongs to the DNA polymerase type-Y family.</text>
</comment>
<dbReference type="GO" id="GO:0017125">
    <property type="term" value="F:deoxycytidyl transferase activity"/>
    <property type="evidence" value="ECO:0007669"/>
    <property type="project" value="TreeGrafter"/>
</dbReference>
<dbReference type="PANTHER" id="PTHR45990:SF1">
    <property type="entry name" value="DNA REPAIR PROTEIN REV1"/>
    <property type="match status" value="1"/>
</dbReference>
<dbReference type="Gene3D" id="3.40.1170.60">
    <property type="match status" value="1"/>
</dbReference>
<evidence type="ECO:0000256" key="1">
    <source>
        <dbReference type="ARBA" id="ARBA00010945"/>
    </source>
</evidence>
<dbReference type="CDD" id="cd17719">
    <property type="entry name" value="BRCT_Rev1"/>
    <property type="match status" value="1"/>
</dbReference>
<evidence type="ECO:0000259" key="4">
    <source>
        <dbReference type="PROSITE" id="PS50172"/>
    </source>
</evidence>
<dbReference type="Gene3D" id="3.30.1490.100">
    <property type="entry name" value="DNA polymerase, Y-family, little finger domain"/>
    <property type="match status" value="1"/>
</dbReference>
<dbReference type="InterPro" id="IPR036775">
    <property type="entry name" value="DNA_pol_Y-fam_lit_finger_sf"/>
</dbReference>
<feature type="region of interest" description="Disordered" evidence="3">
    <location>
        <begin position="833"/>
        <end position="867"/>
    </location>
</feature>
<dbReference type="Pfam" id="PF16589">
    <property type="entry name" value="BRCT_2"/>
    <property type="match status" value="1"/>
</dbReference>
<dbReference type="SUPFAM" id="SSF100879">
    <property type="entry name" value="Lesion bypass DNA polymerase (Y-family), little finger domain"/>
    <property type="match status" value="1"/>
</dbReference>
<dbReference type="InterPro" id="IPR053848">
    <property type="entry name" value="IMS_HHH_1"/>
</dbReference>
<dbReference type="InterPro" id="IPR001357">
    <property type="entry name" value="BRCT_dom"/>
</dbReference>
<evidence type="ECO:0000256" key="2">
    <source>
        <dbReference type="ARBA" id="ARBA00022634"/>
    </source>
</evidence>
<dbReference type="PROSITE" id="PS50172">
    <property type="entry name" value="BRCT"/>
    <property type="match status" value="1"/>
</dbReference>
<dbReference type="Gene3D" id="3.40.50.10190">
    <property type="entry name" value="BRCT domain"/>
    <property type="match status" value="1"/>
</dbReference>
<dbReference type="GO" id="GO:0006281">
    <property type="term" value="P:DNA repair"/>
    <property type="evidence" value="ECO:0007669"/>
    <property type="project" value="InterPro"/>
</dbReference>
<dbReference type="GO" id="GO:0003887">
    <property type="term" value="F:DNA-directed DNA polymerase activity"/>
    <property type="evidence" value="ECO:0007669"/>
    <property type="project" value="InterPro"/>
</dbReference>
<evidence type="ECO:0000256" key="3">
    <source>
        <dbReference type="SAM" id="MobiDB-lite"/>
    </source>
</evidence>
<evidence type="ECO:0000259" key="5">
    <source>
        <dbReference type="PROSITE" id="PS50173"/>
    </source>
</evidence>
<dbReference type="Pfam" id="PF21999">
    <property type="entry name" value="IMS_HHH_1"/>
    <property type="match status" value="1"/>
</dbReference>
<feature type="compositionally biased region" description="Basic residues" evidence="3">
    <location>
        <begin position="854"/>
        <end position="867"/>
    </location>
</feature>
<dbReference type="Gene3D" id="3.30.70.270">
    <property type="match status" value="1"/>
</dbReference>
<reference evidence="7" key="2">
    <citation type="submission" date="2020-10" db="UniProtKB">
        <authorList>
            <consortium name="WormBaseParasite"/>
        </authorList>
    </citation>
    <scope>IDENTIFICATION</scope>
</reference>
<dbReference type="SMART" id="SM00292">
    <property type="entry name" value="BRCT"/>
    <property type="match status" value="1"/>
</dbReference>
<dbReference type="InterPro" id="IPR043502">
    <property type="entry name" value="DNA/RNA_pol_sf"/>
</dbReference>
<dbReference type="InterPro" id="IPR017961">
    <property type="entry name" value="DNA_pol_Y-fam_little_finger"/>
</dbReference>
<name>A0A7E4VG16_PANRE</name>
<dbReference type="InterPro" id="IPR036420">
    <property type="entry name" value="BRCT_dom_sf"/>
</dbReference>
<dbReference type="Gene3D" id="1.10.150.20">
    <property type="entry name" value="5' to 3' exonuclease, C-terminal subdomain"/>
    <property type="match status" value="1"/>
</dbReference>
<proteinExistence type="inferred from homology"/>
<protein>
    <submittedName>
        <fullName evidence="7">DNA repair protein REV1</fullName>
    </submittedName>
</protein>
<dbReference type="GO" id="GO:0005634">
    <property type="term" value="C:nucleus"/>
    <property type="evidence" value="ECO:0007669"/>
    <property type="project" value="TreeGrafter"/>
</dbReference>
<dbReference type="AlphaFoldDB" id="A0A7E4VG16"/>
<feature type="domain" description="BRCT" evidence="4">
    <location>
        <begin position="58"/>
        <end position="146"/>
    </location>
</feature>
<keyword evidence="2" id="KW-0237">DNA synthesis</keyword>
<dbReference type="GO" id="GO:0042276">
    <property type="term" value="P:error-prone translesion synthesis"/>
    <property type="evidence" value="ECO:0007669"/>
    <property type="project" value="TreeGrafter"/>
</dbReference>
<dbReference type="InterPro" id="IPR001126">
    <property type="entry name" value="UmuC"/>
</dbReference>
<dbReference type="PROSITE" id="PS50173">
    <property type="entry name" value="UMUC"/>
    <property type="match status" value="1"/>
</dbReference>
<dbReference type="GO" id="GO:0070987">
    <property type="term" value="P:error-free translesion synthesis"/>
    <property type="evidence" value="ECO:0007669"/>
    <property type="project" value="TreeGrafter"/>
</dbReference>
<dbReference type="Pfam" id="PF00817">
    <property type="entry name" value="IMS"/>
    <property type="match status" value="1"/>
</dbReference>
<evidence type="ECO:0000313" key="7">
    <source>
        <dbReference type="WBParaSite" id="Pan_g20660.t1"/>
    </source>
</evidence>
<accession>A0A7E4VG16</accession>
<dbReference type="Proteomes" id="UP000492821">
    <property type="component" value="Unassembled WGS sequence"/>
</dbReference>
<dbReference type="SUPFAM" id="SSF52113">
    <property type="entry name" value="BRCT domain"/>
    <property type="match status" value="1"/>
</dbReference>
<organism evidence="6 7">
    <name type="scientific">Panagrellus redivivus</name>
    <name type="common">Microworm</name>
    <dbReference type="NCBI Taxonomy" id="6233"/>
    <lineage>
        <taxon>Eukaryota</taxon>
        <taxon>Metazoa</taxon>
        <taxon>Ecdysozoa</taxon>
        <taxon>Nematoda</taxon>
        <taxon>Chromadorea</taxon>
        <taxon>Rhabditida</taxon>
        <taxon>Tylenchina</taxon>
        <taxon>Panagrolaimomorpha</taxon>
        <taxon>Panagrolaimoidea</taxon>
        <taxon>Panagrolaimidae</taxon>
        <taxon>Panagrellus</taxon>
    </lineage>
</organism>
<dbReference type="PANTHER" id="PTHR45990">
    <property type="entry name" value="DNA REPAIR PROTEIN REV1"/>
    <property type="match status" value="1"/>
</dbReference>
<dbReference type="GO" id="GO:0003684">
    <property type="term" value="F:damaged DNA binding"/>
    <property type="evidence" value="ECO:0007669"/>
    <property type="project" value="InterPro"/>
</dbReference>
<keyword evidence="6" id="KW-1185">Reference proteome</keyword>
<dbReference type="InterPro" id="IPR043128">
    <property type="entry name" value="Rev_trsase/Diguanyl_cyclase"/>
</dbReference>
<dbReference type="WBParaSite" id="Pan_g20660.t1">
    <property type="protein sequence ID" value="Pan_g20660.t1"/>
    <property type="gene ID" value="Pan_g20660"/>
</dbReference>
<sequence>MEEALTVLGDPSAPTVVQRRTHDLGLRVGDDGNFRSFGDYMHAKVSKLLDQCHSGVPTTSAIFAGISIYVDGHTDPPSHELRRLIIENGGEYHHYYLHGRTTYQVAANLAKTKVERLRASEKIIKPEYITDCLKKGRLLPEGDYLLFGGKENAPNNANVAPVQQFFNRSRLHLISTMATELKRFVATMQANEAVHEFPSRAKLGHLVGPVIPTTPIICHIDMDCFFVSVALRSRPELIGKPVAVTHSSANSNAYGEIASCSYEARAHGVYARQFVREAMKTCPDLVCVPYEFDAYVATAKQLYSTLARYTLALKAISCDELYFDLGALCAELSITDPLAIISIIRAEITAVTGCVASAGLGPNWLVARLATKKAKPAGQVYVTAEEAPEFVQSLPISDLPSVGWSNCETIQEQLGANVTTCRQLVERSLPELRSTLGFALGEKVYRAIRGQCDPMEFVQSVDQKSVSVNVNFGVRLKDKPALEELISSISTELKGRLEQIDRAGMLLSVKLLIRQPDAPIEPAKYGAHGPVYPLRKSCKLPRPTTDADVIRINAMRLIGGFQPAVVISDIRGIALHMTKLFTLAGQPIASSGGPKDGTTSLWQFIQTKTNKDGQIADFTWKPITKKKPIDSSNKSPSKAVQTNIADADSEDFSLRLSEVVNPISHRPTAPKRVLGNLPSLPPALTPPSNQFSSICIPDRRNKALNVAGVLIPLQSPILDADISAVLFHLREYVLSLQLRPLKHLISDWERHTHRSSDPAASTAAIARACRFVDWLCLKLHGSVVFGDDDPDSGGEVDFFEKVCATPKKTTQKTVPESPDLFCDDAVAEVAVSIESPKKARKRRNPPPQLFQPQKKPKRPIPKKSSAKRRVIDVINLSSDDDVIILD</sequence>
<reference evidence="6" key="1">
    <citation type="journal article" date="2013" name="Genetics">
        <title>The draft genome and transcriptome of Panagrellus redivivus are shaped by the harsh demands of a free-living lifestyle.</title>
        <authorList>
            <person name="Srinivasan J."/>
            <person name="Dillman A.R."/>
            <person name="Macchietto M.G."/>
            <person name="Heikkinen L."/>
            <person name="Lakso M."/>
            <person name="Fracchia K.M."/>
            <person name="Antoshechkin I."/>
            <person name="Mortazavi A."/>
            <person name="Wong G."/>
            <person name="Sternberg P.W."/>
        </authorList>
    </citation>
    <scope>NUCLEOTIDE SEQUENCE [LARGE SCALE GENOMIC DNA]</scope>
    <source>
        <strain evidence="6">MT8872</strain>
    </source>
</reference>
<dbReference type="Pfam" id="PF11799">
    <property type="entry name" value="IMS_C"/>
    <property type="match status" value="1"/>
</dbReference>